<evidence type="ECO:0000313" key="2">
    <source>
        <dbReference type="Proteomes" id="UP001169069"/>
    </source>
</evidence>
<proteinExistence type="predicted"/>
<evidence type="ECO:0008006" key="3">
    <source>
        <dbReference type="Google" id="ProtNLM"/>
    </source>
</evidence>
<reference evidence="1" key="1">
    <citation type="submission" date="2023-01" db="EMBL/GenBank/DDBJ databases">
        <title>Sulfurovum sp. zt1-1 genome assembly.</title>
        <authorList>
            <person name="Wang J."/>
        </authorList>
    </citation>
    <scope>NUCLEOTIDE SEQUENCE</scope>
    <source>
        <strain evidence="1">Zt1-1</strain>
    </source>
</reference>
<dbReference type="EMBL" id="JAQIBD010000004">
    <property type="protein sequence ID" value="MDM5272563.1"/>
    <property type="molecule type" value="Genomic_DNA"/>
</dbReference>
<protein>
    <recommendedName>
        <fullName evidence="3">Class I SAM-dependent methyltransferase</fullName>
    </recommendedName>
</protein>
<keyword evidence="2" id="KW-1185">Reference proteome</keyword>
<sequence length="173" mass="20488">MKQIELDKLQKLLQIIGPYPSTSVVHFSDNNLELSQCIYDYCHAKSYHYQINATDKAFCDQLQQKFDGKEGIRIIDFSLRRPKYLIQGKHYEFLFVTLDLPVDQRDDFLHKAHEILRNSGNILLFVPHGGDEERYSWERLLEKNYYVATNTIDDLFEHYDVIISKKMHGWGDK</sequence>
<name>A0ABT7R0H1_9BACT</name>
<accession>A0ABT7R0H1</accession>
<evidence type="ECO:0000313" key="1">
    <source>
        <dbReference type="EMBL" id="MDM5272563.1"/>
    </source>
</evidence>
<organism evidence="1 2">
    <name type="scientific">Sulfurovum zhangzhouensis</name>
    <dbReference type="NCBI Taxonomy" id="3019067"/>
    <lineage>
        <taxon>Bacteria</taxon>
        <taxon>Pseudomonadati</taxon>
        <taxon>Campylobacterota</taxon>
        <taxon>Epsilonproteobacteria</taxon>
        <taxon>Campylobacterales</taxon>
        <taxon>Sulfurovaceae</taxon>
        <taxon>Sulfurovum</taxon>
    </lineage>
</organism>
<gene>
    <name evidence="1" type="ORF">PGH07_10290</name>
</gene>
<dbReference type="Proteomes" id="UP001169069">
    <property type="component" value="Unassembled WGS sequence"/>
</dbReference>
<comment type="caution">
    <text evidence="1">The sequence shown here is derived from an EMBL/GenBank/DDBJ whole genome shotgun (WGS) entry which is preliminary data.</text>
</comment>
<dbReference type="RefSeq" id="WP_289414385.1">
    <property type="nucleotide sequence ID" value="NZ_JAQIBD010000004.1"/>
</dbReference>